<protein>
    <recommendedName>
        <fullName evidence="4">Reverse transcriptase domain-containing protein</fullName>
    </recommendedName>
</protein>
<evidence type="ECO:0000313" key="5">
    <source>
        <dbReference type="EMBL" id="WMV54069.1"/>
    </source>
</evidence>
<accession>A0AAF0UYJ8</accession>
<dbReference type="SUPFAM" id="SSF46785">
    <property type="entry name" value="Winged helix' DNA-binding domain"/>
    <property type="match status" value="1"/>
</dbReference>
<dbReference type="SUPFAM" id="SSF52540">
    <property type="entry name" value="P-loop containing nucleoside triphosphate hydrolases"/>
    <property type="match status" value="1"/>
</dbReference>
<dbReference type="InterPro" id="IPR058546">
    <property type="entry name" value="RPS4B/Roq1-like_LRR"/>
</dbReference>
<evidence type="ECO:0000313" key="6">
    <source>
        <dbReference type="Proteomes" id="UP001234989"/>
    </source>
</evidence>
<evidence type="ECO:0000256" key="1">
    <source>
        <dbReference type="ARBA" id="ARBA00022614"/>
    </source>
</evidence>
<dbReference type="Gene3D" id="1.10.8.430">
    <property type="entry name" value="Helical domain of apoptotic protease-activating factors"/>
    <property type="match status" value="1"/>
</dbReference>
<keyword evidence="2" id="KW-0677">Repeat</keyword>
<dbReference type="CDD" id="cd01650">
    <property type="entry name" value="RT_nLTR_like"/>
    <property type="match status" value="1"/>
</dbReference>
<dbReference type="PROSITE" id="PS50878">
    <property type="entry name" value="RT_POL"/>
    <property type="match status" value="1"/>
</dbReference>
<feature type="domain" description="Reverse transcriptase" evidence="4">
    <location>
        <begin position="304"/>
        <end position="567"/>
    </location>
</feature>
<evidence type="ECO:0000256" key="2">
    <source>
        <dbReference type="ARBA" id="ARBA00022737"/>
    </source>
</evidence>
<dbReference type="PANTHER" id="PTHR46238:SF8">
    <property type="entry name" value="ENDONUCLEASE_EXONUCLEASE_PHOSPHATASE DOMAIN-CONTAINING PROTEIN"/>
    <property type="match status" value="1"/>
</dbReference>
<dbReference type="InterPro" id="IPR043502">
    <property type="entry name" value="DNA/RNA_pol_sf"/>
</dbReference>
<dbReference type="GO" id="GO:0043531">
    <property type="term" value="F:ADP binding"/>
    <property type="evidence" value="ECO:0007669"/>
    <property type="project" value="InterPro"/>
</dbReference>
<dbReference type="PROSITE" id="PS51450">
    <property type="entry name" value="LRR"/>
    <property type="match status" value="1"/>
</dbReference>
<dbReference type="InterPro" id="IPR027417">
    <property type="entry name" value="P-loop_NTPase"/>
</dbReference>
<dbReference type="SUPFAM" id="SSF56672">
    <property type="entry name" value="DNA/RNA polymerases"/>
    <property type="match status" value="1"/>
</dbReference>
<dbReference type="InterPro" id="IPR032675">
    <property type="entry name" value="LRR_dom_sf"/>
</dbReference>
<keyword evidence="1" id="KW-0433">Leucine-rich repeat</keyword>
<dbReference type="SUPFAM" id="SSF52047">
    <property type="entry name" value="RNI-like"/>
    <property type="match status" value="1"/>
</dbReference>
<dbReference type="EMBL" id="CP133622">
    <property type="protein sequence ID" value="WMV54069.1"/>
    <property type="molecule type" value="Genomic_DNA"/>
</dbReference>
<evidence type="ECO:0000259" key="4">
    <source>
        <dbReference type="PROSITE" id="PS50878"/>
    </source>
</evidence>
<dbReference type="InterPro" id="IPR042197">
    <property type="entry name" value="Apaf_helical"/>
</dbReference>
<keyword evidence="6" id="KW-1185">Reference proteome</keyword>
<dbReference type="InterPro" id="IPR036390">
    <property type="entry name" value="WH_DNA-bd_sf"/>
</dbReference>
<dbReference type="Pfam" id="PF23282">
    <property type="entry name" value="WHD_ROQ1"/>
    <property type="match status" value="1"/>
</dbReference>
<gene>
    <name evidence="5" type="ORF">MTR67_047454</name>
</gene>
<proteinExistence type="predicted"/>
<organism evidence="5 6">
    <name type="scientific">Solanum verrucosum</name>
    <dbReference type="NCBI Taxonomy" id="315347"/>
    <lineage>
        <taxon>Eukaryota</taxon>
        <taxon>Viridiplantae</taxon>
        <taxon>Streptophyta</taxon>
        <taxon>Embryophyta</taxon>
        <taxon>Tracheophyta</taxon>
        <taxon>Spermatophyta</taxon>
        <taxon>Magnoliopsida</taxon>
        <taxon>eudicotyledons</taxon>
        <taxon>Gunneridae</taxon>
        <taxon>Pentapetalae</taxon>
        <taxon>asterids</taxon>
        <taxon>lamiids</taxon>
        <taxon>Solanales</taxon>
        <taxon>Solanaceae</taxon>
        <taxon>Solanoideae</taxon>
        <taxon>Solaneae</taxon>
        <taxon>Solanum</taxon>
    </lineage>
</organism>
<dbReference type="Gene3D" id="3.30.70.270">
    <property type="match status" value="1"/>
</dbReference>
<dbReference type="InterPro" id="IPR000477">
    <property type="entry name" value="RT_dom"/>
</dbReference>
<dbReference type="Gene3D" id="3.80.10.10">
    <property type="entry name" value="Ribonuclease Inhibitor"/>
    <property type="match status" value="2"/>
</dbReference>
<reference evidence="5" key="1">
    <citation type="submission" date="2023-08" db="EMBL/GenBank/DDBJ databases">
        <title>A de novo genome assembly of Solanum verrucosum Schlechtendal, a Mexican diploid species geographically isolated from the other diploid A-genome species in potato relatives.</title>
        <authorList>
            <person name="Hosaka K."/>
        </authorList>
    </citation>
    <scope>NUCLEOTIDE SEQUENCE</scope>
    <source>
        <tissue evidence="5">Young leaves</tissue>
    </source>
</reference>
<dbReference type="Pfam" id="PF23286">
    <property type="entry name" value="LRR_13"/>
    <property type="match status" value="1"/>
</dbReference>
<dbReference type="InterPro" id="IPR058192">
    <property type="entry name" value="WHD_ROQ1-like"/>
</dbReference>
<sequence>MTESESLQLFCWHAFKNPLPPEDFVEISESLVTYAQGLPLALEVLGSSLYTRSMVEWKSSIERLKQIPHNSIVERISYDGLPDHTTKEIFLDIACFFEGCDKEDVSKILSSCGFFPEIGINVLIEKSLVTINESNQLSLHNLIRDMGREIVRRESKYPGERSRLWDPDDIRDLLTGHKVMVHSTLKPDLYFPKIRKQVSSSRNYIKDEEGKVLVEETSIKQRWQRYFHKLLTEGGDGDFVLGELAHSERLRNFGYCRCFRIEEVISAISRMSRGRATGPDEIPVEFWKSTDKAGIEWLTGLFNVIFKTAKMPDEWRWSTMVPLYKNKGDIQNYNNYRGIKLLSHTMKIWERVVEMRVRRGVSISENQFGFMPGRSTTEAIHLMRRLVEKYRERKRDLHMVFIDLEKAYDKVPRNVLWRCLEAKGVPMIYIRAIKDMYGGAKTRVRTVGGDSEHFPVEMGLHQGSVLSPFLFVVVMDELTRSIQEKVPWCMLFADDIVLIDEMRDRVNARLEVWRQTLESKGFRLSRTKTEYLGCKFSDAVDEADGEVRLDTQIIPKKESFKYLGAVIQGSGDIDDDVTHRIGAAWMKWRLASGVLCDKKVPPKLKGKFYRVVVRPALLYGAECWPAKNSHVQKLHVAEMRMLRWMCRHTRSDKIRNEAIREKVGVASVVDKLREARLRWFGHVKRRCIDAPVRRCEGLVVEGTRRGRGRPKKYWGEVIRHDLAQLRITEDMTLDRKEWRSRIKGGEKVEALKLEEPVFKDMRVSTKGFSKMKNLRLLQIDHLPLEGSFKDMFTELRVLKWHHCHLEHFPSDLHLDKLVILDVKHSSFKESPSTKHLRCLKILDLSYCESLVRTSDFTGSPMLEKLLFRGCSSLTEVHSSIEYLEVLVYLDFTGCKKLKGLPESICKLKSLEKLYLNDCTNLQQLPADMGNLRRLTALYAMGTSIKQLPVSCGLLKNLQLLEVGNGCKILQPKSHLSFISSFLASKDHDILPSSIINLPSLEVLKVPFFNLCQRDIPNCLGRLFSLEVLDLSGNNFHSLPLTLSHLSRLKTLSLYGCPNLLMLPNLPCNLEELCTRNCRSLEMLPDLSSANRLQLLDFCDCSKLVEIRGVESLKYLKYMNAIGCMLRKNPLAEGFFKANSALNGVNVFLHCDEIPSWLSYRVVGSSISLIVPQYMEQEFLGMIVWAICGPQGEHCVGTPIAIITDQKNRIEYPLFGADIPVRYESYAWVSYMPRRHFKRPIKGGEKMMVSIKEHHSSKEGLGKKFGVHLLFATSPKGKSFLSS</sequence>
<dbReference type="InterPro" id="IPR001611">
    <property type="entry name" value="Leu-rich_rpt"/>
</dbReference>
<dbReference type="Proteomes" id="UP001234989">
    <property type="component" value="Chromosome 11"/>
</dbReference>
<dbReference type="PANTHER" id="PTHR46238">
    <property type="entry name" value="REVERSE TRANSCRIPTASE DOMAIN-CONTAINING PROTEIN"/>
    <property type="match status" value="1"/>
</dbReference>
<dbReference type="InterPro" id="IPR043128">
    <property type="entry name" value="Rev_trsase/Diguanyl_cyclase"/>
</dbReference>
<evidence type="ECO:0000256" key="3">
    <source>
        <dbReference type="ARBA" id="ARBA00022821"/>
    </source>
</evidence>
<keyword evidence="3" id="KW-0611">Plant defense</keyword>
<name>A0AAF0UYJ8_SOLVR</name>
<dbReference type="Pfam" id="PF00078">
    <property type="entry name" value="RVT_1"/>
    <property type="match status" value="1"/>
</dbReference>